<proteinExistence type="predicted"/>
<evidence type="ECO:0000256" key="1">
    <source>
        <dbReference type="SAM" id="Phobius"/>
    </source>
</evidence>
<accession>A0AAD1UJN8</accession>
<evidence type="ECO:0000313" key="3">
    <source>
        <dbReference type="Proteomes" id="UP001295684"/>
    </source>
</evidence>
<reference evidence="2" key="1">
    <citation type="submission" date="2023-07" db="EMBL/GenBank/DDBJ databases">
        <authorList>
            <consortium name="AG Swart"/>
            <person name="Singh M."/>
            <person name="Singh A."/>
            <person name="Seah K."/>
            <person name="Emmerich C."/>
        </authorList>
    </citation>
    <scope>NUCLEOTIDE SEQUENCE</scope>
    <source>
        <strain evidence="2">DP1</strain>
    </source>
</reference>
<feature type="transmembrane region" description="Helical" evidence="1">
    <location>
        <begin position="12"/>
        <end position="30"/>
    </location>
</feature>
<sequence>MPGRQKHSLPSITLYVLLMLIASVVADAGYPSQKESKTRSYSRIHLNSKNEFLETQDHWDSESSETDSFLHIPRKVQLRTVDSEDLSQETDAWESGIEEETQDELYGEITQEEPPVHMHDSSESFISRLQEDSRSGNLFGRNVCIIILSLFLITVFLIAFLRIADMSSNSKQSLHQIRRDRKIEIVTILNTIITHNVIKSLKKSPGKNYGKIFSSVCSDDIQDEE</sequence>
<dbReference type="AlphaFoldDB" id="A0AAD1UJN8"/>
<keyword evidence="1" id="KW-0812">Transmembrane</keyword>
<keyword evidence="1" id="KW-1133">Transmembrane helix</keyword>
<name>A0AAD1UJN8_EUPCR</name>
<keyword evidence="1" id="KW-0472">Membrane</keyword>
<organism evidence="2 3">
    <name type="scientific">Euplotes crassus</name>
    <dbReference type="NCBI Taxonomy" id="5936"/>
    <lineage>
        <taxon>Eukaryota</taxon>
        <taxon>Sar</taxon>
        <taxon>Alveolata</taxon>
        <taxon>Ciliophora</taxon>
        <taxon>Intramacronucleata</taxon>
        <taxon>Spirotrichea</taxon>
        <taxon>Hypotrichia</taxon>
        <taxon>Euplotida</taxon>
        <taxon>Euplotidae</taxon>
        <taxon>Moneuplotes</taxon>
    </lineage>
</organism>
<comment type="caution">
    <text evidence="2">The sequence shown here is derived from an EMBL/GenBank/DDBJ whole genome shotgun (WGS) entry which is preliminary data.</text>
</comment>
<evidence type="ECO:0000313" key="2">
    <source>
        <dbReference type="EMBL" id="CAI2368463.1"/>
    </source>
</evidence>
<feature type="transmembrane region" description="Helical" evidence="1">
    <location>
        <begin position="143"/>
        <end position="164"/>
    </location>
</feature>
<dbReference type="EMBL" id="CAMPGE010009597">
    <property type="protein sequence ID" value="CAI2368463.1"/>
    <property type="molecule type" value="Genomic_DNA"/>
</dbReference>
<protein>
    <submittedName>
        <fullName evidence="2">Uncharacterized protein</fullName>
    </submittedName>
</protein>
<dbReference type="Proteomes" id="UP001295684">
    <property type="component" value="Unassembled WGS sequence"/>
</dbReference>
<gene>
    <name evidence="2" type="ORF">ECRASSUSDP1_LOCUS9756</name>
</gene>
<keyword evidence="3" id="KW-1185">Reference proteome</keyword>